<evidence type="ECO:0000313" key="2">
    <source>
        <dbReference type="EMBL" id="PIR37990.1"/>
    </source>
</evidence>
<feature type="transmembrane region" description="Helical" evidence="1">
    <location>
        <begin position="12"/>
        <end position="40"/>
    </location>
</feature>
<keyword evidence="1" id="KW-0472">Membrane</keyword>
<dbReference type="Proteomes" id="UP000231333">
    <property type="component" value="Unassembled WGS sequence"/>
</dbReference>
<dbReference type="InterPro" id="IPR012902">
    <property type="entry name" value="N_methyl_site"/>
</dbReference>
<sequence>MNKNLKKNKQAGFGLIETLIYIALMAFIIGGGVMAAYYLIDASEQGGDTVNTNAEAEFLLRKIDWVLTGADTIFIPTPGNTSLTLYLFNDNITLNNITVGLSDGQAYIERGDGQKDITGDRVLIENLQFEHIPATGGKPAGIKVTFTADGEPYVTTKYLRN</sequence>
<proteinExistence type="predicted"/>
<dbReference type="EMBL" id="PCXL01000013">
    <property type="protein sequence ID" value="PIR37990.1"/>
    <property type="molecule type" value="Genomic_DNA"/>
</dbReference>
<dbReference type="AlphaFoldDB" id="A0A2H0QUN4"/>
<organism evidence="2 3">
    <name type="scientific">Candidatus Zambryskibacteria bacterium CG10_big_fil_rev_8_21_14_0_10_42_12</name>
    <dbReference type="NCBI Taxonomy" id="1975115"/>
    <lineage>
        <taxon>Bacteria</taxon>
        <taxon>Candidatus Zambryskiibacteriota</taxon>
    </lineage>
</organism>
<keyword evidence="1" id="KW-0812">Transmembrane</keyword>
<protein>
    <submittedName>
        <fullName evidence="2">Uncharacterized protein</fullName>
    </submittedName>
</protein>
<reference evidence="2 3" key="1">
    <citation type="submission" date="2017-09" db="EMBL/GenBank/DDBJ databases">
        <title>Depth-based differentiation of microbial function through sediment-hosted aquifers and enrichment of novel symbionts in the deep terrestrial subsurface.</title>
        <authorList>
            <person name="Probst A.J."/>
            <person name="Ladd B."/>
            <person name="Jarett J.K."/>
            <person name="Geller-Mcgrath D.E."/>
            <person name="Sieber C.M."/>
            <person name="Emerson J.B."/>
            <person name="Anantharaman K."/>
            <person name="Thomas B.C."/>
            <person name="Malmstrom R."/>
            <person name="Stieglmeier M."/>
            <person name="Klingl A."/>
            <person name="Woyke T."/>
            <person name="Ryan C.M."/>
            <person name="Banfield J.F."/>
        </authorList>
    </citation>
    <scope>NUCLEOTIDE SEQUENCE [LARGE SCALE GENOMIC DNA]</scope>
    <source>
        <strain evidence="2">CG10_big_fil_rev_8_21_14_0_10_42_12</strain>
    </source>
</reference>
<accession>A0A2H0QUN4</accession>
<comment type="caution">
    <text evidence="2">The sequence shown here is derived from an EMBL/GenBank/DDBJ whole genome shotgun (WGS) entry which is preliminary data.</text>
</comment>
<gene>
    <name evidence="2" type="ORF">COV34_02795</name>
</gene>
<keyword evidence="1" id="KW-1133">Transmembrane helix</keyword>
<dbReference type="Pfam" id="PF07963">
    <property type="entry name" value="N_methyl"/>
    <property type="match status" value="1"/>
</dbReference>
<evidence type="ECO:0000313" key="3">
    <source>
        <dbReference type="Proteomes" id="UP000231333"/>
    </source>
</evidence>
<evidence type="ECO:0000256" key="1">
    <source>
        <dbReference type="SAM" id="Phobius"/>
    </source>
</evidence>
<name>A0A2H0QUN4_9BACT</name>